<evidence type="ECO:0000313" key="1">
    <source>
        <dbReference type="EMBL" id="KPW78294.1"/>
    </source>
</evidence>
<name>A0A0N8QZG1_PSECA</name>
<dbReference type="PATRIC" id="fig|86840.3.peg.375"/>
<accession>A0A0N8QZG1</accession>
<organism evidence="1 2">
    <name type="scientific">Pseudomonas cannabina</name>
    <dbReference type="NCBI Taxonomy" id="86840"/>
    <lineage>
        <taxon>Bacteria</taxon>
        <taxon>Pseudomonadati</taxon>
        <taxon>Pseudomonadota</taxon>
        <taxon>Gammaproteobacteria</taxon>
        <taxon>Pseudomonadales</taxon>
        <taxon>Pseudomonadaceae</taxon>
        <taxon>Pseudomonas</taxon>
    </lineage>
</organism>
<protein>
    <submittedName>
        <fullName evidence="1">Uncharacterized protein</fullName>
    </submittedName>
</protein>
<gene>
    <name evidence="1" type="ORF">ALO81_200201</name>
</gene>
<evidence type="ECO:0000313" key="2">
    <source>
        <dbReference type="Proteomes" id="UP000050564"/>
    </source>
</evidence>
<proteinExistence type="predicted"/>
<reference evidence="1 2" key="1">
    <citation type="submission" date="2015-09" db="EMBL/GenBank/DDBJ databases">
        <title>Genome announcement of multiple Pseudomonas syringae strains.</title>
        <authorList>
            <person name="Thakur S."/>
            <person name="Wang P.W."/>
            <person name="Gong Y."/>
            <person name="Weir B.S."/>
            <person name="Guttman D.S."/>
        </authorList>
    </citation>
    <scope>NUCLEOTIDE SEQUENCE [LARGE SCALE GENOMIC DNA]</scope>
    <source>
        <strain evidence="1 2">ICMP2823</strain>
    </source>
</reference>
<dbReference type="AlphaFoldDB" id="A0A0N8QZG1"/>
<comment type="caution">
    <text evidence="1">The sequence shown here is derived from an EMBL/GenBank/DDBJ whole genome shotgun (WGS) entry which is preliminary data.</text>
</comment>
<sequence>MCLLLLSTDLFCSLEIHLLSVTHYPEMDGAGSHQHITRPCAQRFGNSKERLIERF</sequence>
<dbReference type="EMBL" id="LJPX01000158">
    <property type="protein sequence ID" value="KPW78294.1"/>
    <property type="molecule type" value="Genomic_DNA"/>
</dbReference>
<dbReference type="Proteomes" id="UP000050564">
    <property type="component" value="Unassembled WGS sequence"/>
</dbReference>